<reference evidence="1" key="1">
    <citation type="submission" date="2021-11" db="EMBL/GenBank/DDBJ databases">
        <authorList>
            <person name="Denance N."/>
            <person name="Briand M."/>
            <person name="Dupas E."/>
            <person name="Durand K."/>
            <person name="Legendre B."/>
            <person name="Cunty A."/>
            <person name="Donnadieu C."/>
            <person name="Lopez Roques C."/>
            <person name="Cesbron S."/>
            <person name="Jacques M.A."/>
        </authorList>
    </citation>
    <scope>NUCLEOTIDE SEQUENCE</scope>
    <source>
        <strain evidence="1">CFBP8070</strain>
    </source>
</reference>
<proteinExistence type="predicted"/>
<dbReference type="EMBL" id="JAJKGN010000004">
    <property type="protein sequence ID" value="MDC6409639.1"/>
    <property type="molecule type" value="Genomic_DNA"/>
</dbReference>
<reference evidence="1" key="2">
    <citation type="journal article" date="2023" name="Commun. Biol.">
        <title>Suspicions of two bridgehead invasions of Xylella fastidiosa subsp. multiplex in France.</title>
        <authorList>
            <person name="Dupas E."/>
            <person name="Durand K."/>
            <person name="Rieux A."/>
            <person name="Briand M."/>
            <person name="Pruvost O."/>
            <person name="Cunty A."/>
            <person name="Denance N."/>
            <person name="Donnadieu C."/>
            <person name="Legendre B."/>
            <person name="Lopez-Roques C."/>
            <person name="Cesbron S."/>
            <person name="Ravigne V."/>
            <person name="Jacques M.A."/>
        </authorList>
    </citation>
    <scope>NUCLEOTIDE SEQUENCE</scope>
    <source>
        <strain evidence="1">CFBP8070</strain>
    </source>
</reference>
<name>A0AAW6HXX8_XYLFS</name>
<gene>
    <name evidence="1" type="ORF">LOK82_13900</name>
</gene>
<protein>
    <submittedName>
        <fullName evidence="1">Uncharacterized protein</fullName>
    </submittedName>
</protein>
<dbReference type="Proteomes" id="UP001220702">
    <property type="component" value="Unassembled WGS sequence"/>
</dbReference>
<dbReference type="AlphaFoldDB" id="A0AAW6HXX8"/>
<accession>A0AAW6HXX8</accession>
<comment type="caution">
    <text evidence="1">The sequence shown here is derived from an EMBL/GenBank/DDBJ whole genome shotgun (WGS) entry which is preliminary data.</text>
</comment>
<organism evidence="1 2">
    <name type="scientific">Xylella fastidiosa subsp. multiplex</name>
    <dbReference type="NCBI Taxonomy" id="644357"/>
    <lineage>
        <taxon>Bacteria</taxon>
        <taxon>Pseudomonadati</taxon>
        <taxon>Pseudomonadota</taxon>
        <taxon>Gammaproteobacteria</taxon>
        <taxon>Lysobacterales</taxon>
        <taxon>Lysobacteraceae</taxon>
        <taxon>Xylella</taxon>
    </lineage>
</organism>
<evidence type="ECO:0000313" key="2">
    <source>
        <dbReference type="Proteomes" id="UP001220702"/>
    </source>
</evidence>
<sequence>MSLMVLTALQWFRYEYELRGSAGASANVFASSETFQLDIISILVSFREEGILIDAMLHGSLSNHHAKHRAGYLNVCFISCYTYPCLFRPFFIYFFKLCEDEIVANGKNKISLEFVIQ</sequence>
<evidence type="ECO:0000313" key="1">
    <source>
        <dbReference type="EMBL" id="MDC6409639.1"/>
    </source>
</evidence>